<evidence type="ECO:0000256" key="7">
    <source>
        <dbReference type="SAM" id="MobiDB-lite"/>
    </source>
</evidence>
<keyword evidence="5" id="KW-0804">Transcription</keyword>
<dbReference type="InterPro" id="IPR003035">
    <property type="entry name" value="RWP-RK_dom"/>
</dbReference>
<keyword evidence="2" id="KW-0805">Transcription regulation</keyword>
<dbReference type="InParanoid" id="A0A1Q3C819"/>
<keyword evidence="3" id="KW-0175">Coiled coil</keyword>
<dbReference type="InterPro" id="IPR044607">
    <property type="entry name" value="RKD-like"/>
</dbReference>
<evidence type="ECO:0000256" key="4">
    <source>
        <dbReference type="ARBA" id="ARBA00023125"/>
    </source>
</evidence>
<dbReference type="AlphaFoldDB" id="A0A1Q3C819"/>
<gene>
    <name evidence="9" type="ORF">CFOL_v3_19698</name>
</gene>
<feature type="compositionally biased region" description="Basic and acidic residues" evidence="7">
    <location>
        <begin position="87"/>
        <end position="96"/>
    </location>
</feature>
<evidence type="ECO:0000256" key="1">
    <source>
        <dbReference type="ARBA" id="ARBA00004049"/>
    </source>
</evidence>
<dbReference type="STRING" id="3775.A0A1Q3C819"/>
<sequence length="341" mass="39021">MADHGPIALYYDPYDDDDILNYLNDSNPTLNDLSSVKEPVITYPSQLNPQINNNIDEIILDDSDPLNDPIIWDLYNGGTSQVGPSANHEERSERRGNVGVNYDGNNSRPLSCWPVEAVPFQCSCCQVLREIIHIKDLTITRLEIHGRLGLICHAILIEEIPQNVNATSPSGFDYHMFDFCKMSTEDVKQFLNQYCYERKEAGFMMVKDPLSYFYEALCVGLEILDESLSTDDFTQSSPIIDGLFLCTDTYQMDNIDTANHTDQRTFKISLAEQRERSGRMSLIDIGNNFRFPIEVAAKRMSLCPTVVKKICRRGGMMRWPYRKVDILDIEHNLNIYIYSII</sequence>
<comment type="function">
    <text evidence="1">Putative transcription factor.</text>
</comment>
<keyword evidence="6" id="KW-0539">Nucleus</keyword>
<dbReference type="EMBL" id="BDDD01001464">
    <property type="protein sequence ID" value="GAV76223.1"/>
    <property type="molecule type" value="Genomic_DNA"/>
</dbReference>
<dbReference type="GO" id="GO:0003700">
    <property type="term" value="F:DNA-binding transcription factor activity"/>
    <property type="evidence" value="ECO:0007669"/>
    <property type="project" value="InterPro"/>
</dbReference>
<reference evidence="10" key="1">
    <citation type="submission" date="2016-04" db="EMBL/GenBank/DDBJ databases">
        <title>Cephalotus genome sequencing.</title>
        <authorList>
            <person name="Fukushima K."/>
            <person name="Hasebe M."/>
            <person name="Fang X."/>
        </authorList>
    </citation>
    <scope>NUCLEOTIDE SEQUENCE [LARGE SCALE GENOMIC DNA]</scope>
    <source>
        <strain evidence="10">cv. St1</strain>
    </source>
</reference>
<comment type="caution">
    <text evidence="9">The sequence shown here is derived from an EMBL/GenBank/DDBJ whole genome shotgun (WGS) entry which is preliminary data.</text>
</comment>
<evidence type="ECO:0000259" key="8">
    <source>
        <dbReference type="PROSITE" id="PS51519"/>
    </source>
</evidence>
<evidence type="ECO:0000256" key="6">
    <source>
        <dbReference type="ARBA" id="ARBA00023242"/>
    </source>
</evidence>
<feature type="region of interest" description="Disordered" evidence="7">
    <location>
        <begin position="81"/>
        <end position="100"/>
    </location>
</feature>
<evidence type="ECO:0000313" key="10">
    <source>
        <dbReference type="Proteomes" id="UP000187406"/>
    </source>
</evidence>
<dbReference type="OrthoDB" id="6270329at2759"/>
<accession>A0A1Q3C819</accession>
<evidence type="ECO:0000313" key="9">
    <source>
        <dbReference type="EMBL" id="GAV76223.1"/>
    </source>
</evidence>
<protein>
    <submittedName>
        <fullName evidence="9">RWP-RK domain-containing protein</fullName>
    </submittedName>
</protein>
<evidence type="ECO:0000256" key="2">
    <source>
        <dbReference type="ARBA" id="ARBA00023015"/>
    </source>
</evidence>
<name>A0A1Q3C819_CEPFO</name>
<keyword evidence="4" id="KW-0238">DNA-binding</keyword>
<evidence type="ECO:0000256" key="5">
    <source>
        <dbReference type="ARBA" id="ARBA00023163"/>
    </source>
</evidence>
<keyword evidence="10" id="KW-1185">Reference proteome</keyword>
<dbReference type="GO" id="GO:0003677">
    <property type="term" value="F:DNA binding"/>
    <property type="evidence" value="ECO:0007669"/>
    <property type="project" value="UniProtKB-KW"/>
</dbReference>
<dbReference type="PROSITE" id="PS51519">
    <property type="entry name" value="RWP_RK"/>
    <property type="match status" value="1"/>
</dbReference>
<feature type="domain" description="RWP-RK" evidence="8">
    <location>
        <begin position="267"/>
        <end position="341"/>
    </location>
</feature>
<dbReference type="PANTHER" id="PTHR46373">
    <property type="entry name" value="PROTEIN RKD4"/>
    <property type="match status" value="1"/>
</dbReference>
<dbReference type="PANTHER" id="PTHR46373:SF5">
    <property type="entry name" value="RWP-RK DOMAIN PROTEIN"/>
    <property type="match status" value="1"/>
</dbReference>
<dbReference type="Pfam" id="PF02042">
    <property type="entry name" value="RWP-RK"/>
    <property type="match status" value="1"/>
</dbReference>
<organism evidence="9 10">
    <name type="scientific">Cephalotus follicularis</name>
    <name type="common">Albany pitcher plant</name>
    <dbReference type="NCBI Taxonomy" id="3775"/>
    <lineage>
        <taxon>Eukaryota</taxon>
        <taxon>Viridiplantae</taxon>
        <taxon>Streptophyta</taxon>
        <taxon>Embryophyta</taxon>
        <taxon>Tracheophyta</taxon>
        <taxon>Spermatophyta</taxon>
        <taxon>Magnoliopsida</taxon>
        <taxon>eudicotyledons</taxon>
        <taxon>Gunneridae</taxon>
        <taxon>Pentapetalae</taxon>
        <taxon>rosids</taxon>
        <taxon>fabids</taxon>
        <taxon>Oxalidales</taxon>
        <taxon>Cephalotaceae</taxon>
        <taxon>Cephalotus</taxon>
    </lineage>
</organism>
<proteinExistence type="predicted"/>
<evidence type="ECO:0000256" key="3">
    <source>
        <dbReference type="ARBA" id="ARBA00023054"/>
    </source>
</evidence>
<dbReference type="Proteomes" id="UP000187406">
    <property type="component" value="Unassembled WGS sequence"/>
</dbReference>